<organism evidence="6 7">
    <name type="scientific">Teratosphaeria nubilosa</name>
    <dbReference type="NCBI Taxonomy" id="161662"/>
    <lineage>
        <taxon>Eukaryota</taxon>
        <taxon>Fungi</taxon>
        <taxon>Dikarya</taxon>
        <taxon>Ascomycota</taxon>
        <taxon>Pezizomycotina</taxon>
        <taxon>Dothideomycetes</taxon>
        <taxon>Dothideomycetidae</taxon>
        <taxon>Mycosphaerellales</taxon>
        <taxon>Teratosphaeriaceae</taxon>
        <taxon>Teratosphaeria</taxon>
    </lineage>
</organism>
<dbReference type="AlphaFoldDB" id="A0A6G1LK88"/>
<evidence type="ECO:0000256" key="3">
    <source>
        <dbReference type="SAM" id="MobiDB-lite"/>
    </source>
</evidence>
<feature type="region of interest" description="Disordered" evidence="3">
    <location>
        <begin position="1"/>
        <end position="21"/>
    </location>
</feature>
<feature type="transmembrane region" description="Helical" evidence="4">
    <location>
        <begin position="393"/>
        <end position="413"/>
    </location>
</feature>
<proteinExistence type="inferred from homology"/>
<comment type="similarity">
    <text evidence="2">Belongs to the major facilitator superfamily. Monocarboxylate porter (TC 2.A.1.13) family.</text>
</comment>
<feature type="transmembrane region" description="Helical" evidence="4">
    <location>
        <begin position="354"/>
        <end position="372"/>
    </location>
</feature>
<sequence>MYDIERAPTLDSTGHTAGDKSAHVAHTSLDLRRTASRAQTILERVLTTRSIADPPPPPDGGLQAWLQVVCCWLVLFTAWGWVNSYGTFQTYYANTLAQPASTISWIGAIQTWLTFIVGIFSGRALDAGFFRPVVIAGVVIQVVGIFMMSLSTTYWQLMLTQGVMTGLGGGLFFTPALGLIATYFSQRRALATGLSTTGNSAGGAIYPLIVKELLPKLGFAWTARVLAFLNLGLLAVVIALMKPRLPPRTSGPMLDLASFKDIPYTLYVACLFCSMWGIYYTFYYLGSFGEDSLDLSYSTSTTLIILLNATGTPARILPAFFADKFGQLNLLVPTLLCLNITAWSWLAVSSTPGLYAFTVVYGLLNGTFQSLMPSTVAKLTPRLDMVGTRLGMAFGVLSFAALTGPPIGGAIVSAMGGRYVGALCWAAAFGTAGWVFVFWARMVWTEWRVRAKA</sequence>
<comment type="subcellular location">
    <subcellularLocation>
        <location evidence="1">Membrane</location>
        <topology evidence="1">Multi-pass membrane protein</topology>
    </subcellularLocation>
</comment>
<dbReference type="SUPFAM" id="SSF103473">
    <property type="entry name" value="MFS general substrate transporter"/>
    <property type="match status" value="1"/>
</dbReference>
<feature type="transmembrane region" description="Helical" evidence="4">
    <location>
        <begin position="262"/>
        <end position="282"/>
    </location>
</feature>
<name>A0A6G1LK88_9PEZI</name>
<feature type="transmembrane region" description="Helical" evidence="4">
    <location>
        <begin position="64"/>
        <end position="82"/>
    </location>
</feature>
<feature type="transmembrane region" description="Helical" evidence="4">
    <location>
        <begin position="419"/>
        <end position="440"/>
    </location>
</feature>
<feature type="transmembrane region" description="Helical" evidence="4">
    <location>
        <begin position="163"/>
        <end position="184"/>
    </location>
</feature>
<reference evidence="6" key="1">
    <citation type="journal article" date="2020" name="Stud. Mycol.">
        <title>101 Dothideomycetes genomes: a test case for predicting lifestyles and emergence of pathogens.</title>
        <authorList>
            <person name="Haridas S."/>
            <person name="Albert R."/>
            <person name="Binder M."/>
            <person name="Bloem J."/>
            <person name="Labutti K."/>
            <person name="Salamov A."/>
            <person name="Andreopoulos B."/>
            <person name="Baker S."/>
            <person name="Barry K."/>
            <person name="Bills G."/>
            <person name="Bluhm B."/>
            <person name="Cannon C."/>
            <person name="Castanera R."/>
            <person name="Culley D."/>
            <person name="Daum C."/>
            <person name="Ezra D."/>
            <person name="Gonzalez J."/>
            <person name="Henrissat B."/>
            <person name="Kuo A."/>
            <person name="Liang C."/>
            <person name="Lipzen A."/>
            <person name="Lutzoni F."/>
            <person name="Magnuson J."/>
            <person name="Mondo S."/>
            <person name="Nolan M."/>
            <person name="Ohm R."/>
            <person name="Pangilinan J."/>
            <person name="Park H.-J."/>
            <person name="Ramirez L."/>
            <person name="Alfaro M."/>
            <person name="Sun H."/>
            <person name="Tritt A."/>
            <person name="Yoshinaga Y."/>
            <person name="Zwiers L.-H."/>
            <person name="Turgeon B."/>
            <person name="Goodwin S."/>
            <person name="Spatafora J."/>
            <person name="Crous P."/>
            <person name="Grigoriev I."/>
        </authorList>
    </citation>
    <scope>NUCLEOTIDE SEQUENCE</scope>
    <source>
        <strain evidence="6">CBS 116005</strain>
    </source>
</reference>
<feature type="transmembrane region" description="Helical" evidence="4">
    <location>
        <begin position="102"/>
        <end position="121"/>
    </location>
</feature>
<feature type="domain" description="Major facilitator superfamily (MFS) profile" evidence="5">
    <location>
        <begin position="67"/>
        <end position="453"/>
    </location>
</feature>
<feature type="transmembrane region" description="Helical" evidence="4">
    <location>
        <begin position="302"/>
        <end position="321"/>
    </location>
</feature>
<keyword evidence="4" id="KW-0812">Transmembrane</keyword>
<dbReference type="PANTHER" id="PTHR11360">
    <property type="entry name" value="MONOCARBOXYLATE TRANSPORTER"/>
    <property type="match status" value="1"/>
</dbReference>
<keyword evidence="4" id="KW-1133">Transmembrane helix</keyword>
<dbReference type="Pfam" id="PF07690">
    <property type="entry name" value="MFS_1"/>
    <property type="match status" value="1"/>
</dbReference>
<evidence type="ECO:0000313" key="7">
    <source>
        <dbReference type="Proteomes" id="UP000799436"/>
    </source>
</evidence>
<feature type="transmembrane region" description="Helical" evidence="4">
    <location>
        <begin position="221"/>
        <end position="241"/>
    </location>
</feature>
<accession>A0A6G1LK88</accession>
<dbReference type="Proteomes" id="UP000799436">
    <property type="component" value="Unassembled WGS sequence"/>
</dbReference>
<keyword evidence="7" id="KW-1185">Reference proteome</keyword>
<dbReference type="EMBL" id="ML995811">
    <property type="protein sequence ID" value="KAF2773276.1"/>
    <property type="molecule type" value="Genomic_DNA"/>
</dbReference>
<dbReference type="InterPro" id="IPR011701">
    <property type="entry name" value="MFS"/>
</dbReference>
<dbReference type="InterPro" id="IPR050327">
    <property type="entry name" value="Proton-linked_MCT"/>
</dbReference>
<evidence type="ECO:0000259" key="5">
    <source>
        <dbReference type="PROSITE" id="PS50850"/>
    </source>
</evidence>
<keyword evidence="4" id="KW-0472">Membrane</keyword>
<dbReference type="InterPro" id="IPR036259">
    <property type="entry name" value="MFS_trans_sf"/>
</dbReference>
<dbReference type="InterPro" id="IPR020846">
    <property type="entry name" value="MFS_dom"/>
</dbReference>
<dbReference type="Gene3D" id="1.20.1250.20">
    <property type="entry name" value="MFS general substrate transporter like domains"/>
    <property type="match status" value="1"/>
</dbReference>
<feature type="transmembrane region" description="Helical" evidence="4">
    <location>
        <begin position="133"/>
        <end position="157"/>
    </location>
</feature>
<feature type="transmembrane region" description="Helical" evidence="4">
    <location>
        <begin position="328"/>
        <end position="348"/>
    </location>
</feature>
<evidence type="ECO:0000256" key="4">
    <source>
        <dbReference type="SAM" id="Phobius"/>
    </source>
</evidence>
<dbReference type="GO" id="GO:0016020">
    <property type="term" value="C:membrane"/>
    <property type="evidence" value="ECO:0007669"/>
    <property type="project" value="UniProtKB-SubCell"/>
</dbReference>
<evidence type="ECO:0000256" key="2">
    <source>
        <dbReference type="ARBA" id="ARBA00006727"/>
    </source>
</evidence>
<dbReference type="GO" id="GO:0022857">
    <property type="term" value="F:transmembrane transporter activity"/>
    <property type="evidence" value="ECO:0007669"/>
    <property type="project" value="InterPro"/>
</dbReference>
<dbReference type="PROSITE" id="PS50850">
    <property type="entry name" value="MFS"/>
    <property type="match status" value="1"/>
</dbReference>
<evidence type="ECO:0000256" key="1">
    <source>
        <dbReference type="ARBA" id="ARBA00004141"/>
    </source>
</evidence>
<evidence type="ECO:0000313" key="6">
    <source>
        <dbReference type="EMBL" id="KAF2773276.1"/>
    </source>
</evidence>
<protein>
    <submittedName>
        <fullName evidence="6">MFS general substrate transporter</fullName>
    </submittedName>
</protein>
<gene>
    <name evidence="6" type="ORF">EJ03DRAFT_305491</name>
</gene>
<dbReference type="PANTHER" id="PTHR11360:SF130">
    <property type="entry name" value="MAJOR FACILITATOR SUPERFAMILY (MFS) PROFILE DOMAIN-CONTAINING PROTEIN-RELATED"/>
    <property type="match status" value="1"/>
</dbReference>
<dbReference type="OrthoDB" id="6499973at2759"/>